<name>A0A937X692_9BACT</name>
<dbReference type="AlphaFoldDB" id="A0A937X692"/>
<organism evidence="2 3">
    <name type="scientific">Candidatus Tanganyikabacteria bacterium</name>
    <dbReference type="NCBI Taxonomy" id="2961651"/>
    <lineage>
        <taxon>Bacteria</taxon>
        <taxon>Bacillati</taxon>
        <taxon>Candidatus Sericytochromatia</taxon>
        <taxon>Candidatus Tanganyikabacteria</taxon>
    </lineage>
</organism>
<feature type="transmembrane region" description="Helical" evidence="1">
    <location>
        <begin position="71"/>
        <end position="89"/>
    </location>
</feature>
<evidence type="ECO:0008006" key="4">
    <source>
        <dbReference type="Google" id="ProtNLM"/>
    </source>
</evidence>
<sequence length="261" mass="27051">MEPPASLTLSLVTASAMTAGGMWMAARPRTWLTADRLRGMLALGAGFVLVLVMLELLPAALQHPGAEPHHVFRMALLGALAVFALDRWIAPRLRFLDPSPGRQEAHDHGDAHGCCSHLLGHGTASSVLGCLAVCTFFDGVALSAALGESGSLGLMVLVGMLLHLVPESLLASTLVLAAGGSAKVARRAVFAVSIAFLLGALVPALLQNLVGHALPLSAGILLFVALAQLLPIVSTTRSGATLFLSGGLLFFVLEQFLGHAH</sequence>
<reference evidence="2 3" key="1">
    <citation type="submission" date="2019-03" db="EMBL/GenBank/DDBJ databases">
        <title>Lake Tanganyika Metagenome-Assembled Genomes (MAGs).</title>
        <authorList>
            <person name="Tran P."/>
        </authorList>
    </citation>
    <scope>NUCLEOTIDE SEQUENCE [LARGE SCALE GENOMIC DNA]</scope>
    <source>
        <strain evidence="2">K_DeepCast_65m_m2_236</strain>
    </source>
</reference>
<dbReference type="EMBL" id="VGJX01000381">
    <property type="protein sequence ID" value="MBM3274934.1"/>
    <property type="molecule type" value="Genomic_DNA"/>
</dbReference>
<feature type="transmembrane region" description="Helical" evidence="1">
    <location>
        <begin position="127"/>
        <end position="146"/>
    </location>
</feature>
<evidence type="ECO:0000256" key="1">
    <source>
        <dbReference type="SAM" id="Phobius"/>
    </source>
</evidence>
<feature type="transmembrane region" description="Helical" evidence="1">
    <location>
        <begin position="6"/>
        <end position="25"/>
    </location>
</feature>
<feature type="transmembrane region" description="Helical" evidence="1">
    <location>
        <begin position="212"/>
        <end position="233"/>
    </location>
</feature>
<feature type="transmembrane region" description="Helical" evidence="1">
    <location>
        <begin position="240"/>
        <end position="258"/>
    </location>
</feature>
<keyword evidence="1" id="KW-0472">Membrane</keyword>
<feature type="transmembrane region" description="Helical" evidence="1">
    <location>
        <begin position="37"/>
        <end position="59"/>
    </location>
</feature>
<keyword evidence="1" id="KW-0812">Transmembrane</keyword>
<proteinExistence type="predicted"/>
<comment type="caution">
    <text evidence="2">The sequence shown here is derived from an EMBL/GenBank/DDBJ whole genome shotgun (WGS) entry which is preliminary data.</text>
</comment>
<keyword evidence="1" id="KW-1133">Transmembrane helix</keyword>
<feature type="transmembrane region" description="Helical" evidence="1">
    <location>
        <begin position="152"/>
        <end position="176"/>
    </location>
</feature>
<accession>A0A937X692</accession>
<protein>
    <recommendedName>
        <fullName evidence="4">ZIP family metal transporter</fullName>
    </recommendedName>
</protein>
<feature type="transmembrane region" description="Helical" evidence="1">
    <location>
        <begin position="188"/>
        <end position="206"/>
    </location>
</feature>
<dbReference type="Proteomes" id="UP000703893">
    <property type="component" value="Unassembled WGS sequence"/>
</dbReference>
<evidence type="ECO:0000313" key="3">
    <source>
        <dbReference type="Proteomes" id="UP000703893"/>
    </source>
</evidence>
<evidence type="ECO:0000313" key="2">
    <source>
        <dbReference type="EMBL" id="MBM3274934.1"/>
    </source>
</evidence>
<gene>
    <name evidence="2" type="ORF">FJZ00_07265</name>
</gene>